<dbReference type="Proteomes" id="UP000596742">
    <property type="component" value="Unassembled WGS sequence"/>
</dbReference>
<proteinExistence type="predicted"/>
<evidence type="ECO:0000313" key="2">
    <source>
        <dbReference type="EMBL" id="VDI75889.1"/>
    </source>
</evidence>
<dbReference type="AlphaFoldDB" id="A0A8B6H7W7"/>
<sequence length="92" mass="10607">MKVKHFVSGEIIIRNKILKPQGKITHIKRKNSIDSQMAEVLEELTELEKQDCLEDVFDIEEALMNGEDIDVCKNDSHEKKNKEKANENDTVP</sequence>
<evidence type="ECO:0000313" key="3">
    <source>
        <dbReference type="Proteomes" id="UP000596742"/>
    </source>
</evidence>
<feature type="region of interest" description="Disordered" evidence="1">
    <location>
        <begin position="68"/>
        <end position="92"/>
    </location>
</feature>
<feature type="non-terminal residue" evidence="2">
    <location>
        <position position="92"/>
    </location>
</feature>
<feature type="compositionally biased region" description="Basic and acidic residues" evidence="1">
    <location>
        <begin position="70"/>
        <end position="92"/>
    </location>
</feature>
<name>A0A8B6H7W7_MYTGA</name>
<protein>
    <submittedName>
        <fullName evidence="2">Uncharacterized protein</fullName>
    </submittedName>
</protein>
<evidence type="ECO:0000256" key="1">
    <source>
        <dbReference type="SAM" id="MobiDB-lite"/>
    </source>
</evidence>
<dbReference type="EMBL" id="UYJE01009702">
    <property type="protein sequence ID" value="VDI75889.1"/>
    <property type="molecule type" value="Genomic_DNA"/>
</dbReference>
<reference evidence="2" key="1">
    <citation type="submission" date="2018-11" db="EMBL/GenBank/DDBJ databases">
        <authorList>
            <person name="Alioto T."/>
            <person name="Alioto T."/>
        </authorList>
    </citation>
    <scope>NUCLEOTIDE SEQUENCE</scope>
</reference>
<keyword evidence="3" id="KW-1185">Reference proteome</keyword>
<accession>A0A8B6H7W7</accession>
<comment type="caution">
    <text evidence="2">The sequence shown here is derived from an EMBL/GenBank/DDBJ whole genome shotgun (WGS) entry which is preliminary data.</text>
</comment>
<gene>
    <name evidence="2" type="ORF">MGAL_10B021190</name>
</gene>
<dbReference type="OrthoDB" id="10625457at2759"/>
<organism evidence="2 3">
    <name type="scientific">Mytilus galloprovincialis</name>
    <name type="common">Mediterranean mussel</name>
    <dbReference type="NCBI Taxonomy" id="29158"/>
    <lineage>
        <taxon>Eukaryota</taxon>
        <taxon>Metazoa</taxon>
        <taxon>Spiralia</taxon>
        <taxon>Lophotrochozoa</taxon>
        <taxon>Mollusca</taxon>
        <taxon>Bivalvia</taxon>
        <taxon>Autobranchia</taxon>
        <taxon>Pteriomorphia</taxon>
        <taxon>Mytilida</taxon>
        <taxon>Mytiloidea</taxon>
        <taxon>Mytilidae</taxon>
        <taxon>Mytilinae</taxon>
        <taxon>Mytilus</taxon>
    </lineage>
</organism>